<accession>A0ABW2I7C0</accession>
<evidence type="ECO:0000256" key="1">
    <source>
        <dbReference type="SAM" id="SignalP"/>
    </source>
</evidence>
<dbReference type="EMBL" id="JBHTBU010000001">
    <property type="protein sequence ID" value="MFC7286760.1"/>
    <property type="molecule type" value="Genomic_DNA"/>
</dbReference>
<organism evidence="2 3">
    <name type="scientific">Herminiimonas glaciei</name>
    <dbReference type="NCBI Taxonomy" id="523788"/>
    <lineage>
        <taxon>Bacteria</taxon>
        <taxon>Pseudomonadati</taxon>
        <taxon>Pseudomonadota</taxon>
        <taxon>Betaproteobacteria</taxon>
        <taxon>Burkholderiales</taxon>
        <taxon>Oxalobacteraceae</taxon>
        <taxon>Herminiimonas</taxon>
    </lineage>
</organism>
<dbReference type="RefSeq" id="WP_382269937.1">
    <property type="nucleotide sequence ID" value="NZ_JBHTBU010000001.1"/>
</dbReference>
<keyword evidence="3" id="KW-1185">Reference proteome</keyword>
<keyword evidence="1" id="KW-0732">Signal</keyword>
<evidence type="ECO:0000313" key="3">
    <source>
        <dbReference type="Proteomes" id="UP001596542"/>
    </source>
</evidence>
<reference evidence="3" key="1">
    <citation type="journal article" date="2019" name="Int. J. Syst. Evol. Microbiol.">
        <title>The Global Catalogue of Microorganisms (GCM) 10K type strain sequencing project: providing services to taxonomists for standard genome sequencing and annotation.</title>
        <authorList>
            <consortium name="The Broad Institute Genomics Platform"/>
            <consortium name="The Broad Institute Genome Sequencing Center for Infectious Disease"/>
            <person name="Wu L."/>
            <person name="Ma J."/>
        </authorList>
    </citation>
    <scope>NUCLEOTIDE SEQUENCE [LARGE SCALE GENOMIC DNA]</scope>
    <source>
        <strain evidence="3">KACC 12508</strain>
    </source>
</reference>
<dbReference type="Proteomes" id="UP001596542">
    <property type="component" value="Unassembled WGS sequence"/>
</dbReference>
<feature type="chain" id="PRO_5045850516" description="DUF5666 domain-containing protein" evidence="1">
    <location>
        <begin position="23"/>
        <end position="208"/>
    </location>
</feature>
<comment type="caution">
    <text evidence="2">The sequence shown here is derived from an EMBL/GenBank/DDBJ whole genome shotgun (WGS) entry which is preliminary data.</text>
</comment>
<proteinExistence type="predicted"/>
<sequence length="208" mass="21902">MYIQVTSLTLLALALSINPAYAQDAKAPTATPAGGEVLVVGRGKGVVAAAGKRVVRGTITNVNAERREFTVKRSSGEEIVVPAGPEVKNFAQIKVGDQLVLREGESVVLSLQKSQAGKQLRERSVAETAYVAKAGDKPGIAATRETHIVADVIAVNKKDGSVTLKGASRTRVFYLTDPTALANIKKGDQVEAVIKEGESLSIETPRSP</sequence>
<feature type="signal peptide" evidence="1">
    <location>
        <begin position="1"/>
        <end position="22"/>
    </location>
</feature>
<protein>
    <recommendedName>
        <fullName evidence="4">DUF5666 domain-containing protein</fullName>
    </recommendedName>
</protein>
<name>A0ABW2I7C0_9BURK</name>
<gene>
    <name evidence="2" type="ORF">ACFQPC_01810</name>
</gene>
<evidence type="ECO:0008006" key="4">
    <source>
        <dbReference type="Google" id="ProtNLM"/>
    </source>
</evidence>
<evidence type="ECO:0000313" key="2">
    <source>
        <dbReference type="EMBL" id="MFC7286760.1"/>
    </source>
</evidence>